<dbReference type="GO" id="GO:0016787">
    <property type="term" value="F:hydrolase activity"/>
    <property type="evidence" value="ECO:0007669"/>
    <property type="project" value="UniProtKB-KW"/>
</dbReference>
<dbReference type="NCBIfam" id="NF000868">
    <property type="entry name" value="PRK00080.1"/>
    <property type="match status" value="1"/>
</dbReference>
<keyword evidence="12" id="KW-1185">Reference proteome</keyword>
<evidence type="ECO:0000256" key="3">
    <source>
        <dbReference type="ARBA" id="ARBA00022763"/>
    </source>
</evidence>
<dbReference type="InterPro" id="IPR027417">
    <property type="entry name" value="P-loop_NTPase"/>
</dbReference>
<dbReference type="PANTHER" id="PTHR42848">
    <property type="match status" value="1"/>
</dbReference>
<dbReference type="Pfam" id="PF05491">
    <property type="entry name" value="WHD_RuvB"/>
    <property type="match status" value="1"/>
</dbReference>
<feature type="binding site" evidence="9">
    <location>
        <position position="313"/>
    </location>
    <ligand>
        <name>DNA</name>
        <dbReference type="ChEBI" id="CHEBI:16991"/>
    </ligand>
</feature>
<gene>
    <name evidence="9 11" type="primary">ruvB</name>
    <name evidence="11" type="ORF">ABUE30_08665</name>
</gene>
<feature type="binding site" evidence="9">
    <location>
        <position position="174"/>
    </location>
    <ligand>
        <name>ATP</name>
        <dbReference type="ChEBI" id="CHEBI:30616"/>
    </ligand>
</feature>
<evidence type="ECO:0000256" key="8">
    <source>
        <dbReference type="ARBA" id="ARBA00023204"/>
    </source>
</evidence>
<evidence type="ECO:0000256" key="9">
    <source>
        <dbReference type="HAMAP-Rule" id="MF_00016"/>
    </source>
</evidence>
<protein>
    <recommendedName>
        <fullName evidence="9">Holliday junction branch migration complex subunit RuvB</fullName>
        <ecNumber evidence="9">3.6.4.-</ecNumber>
    </recommendedName>
</protein>
<dbReference type="EMBL" id="JBEQCT010000003">
    <property type="protein sequence ID" value="MFM2485137.1"/>
    <property type="molecule type" value="Genomic_DNA"/>
</dbReference>
<dbReference type="GO" id="GO:0003678">
    <property type="term" value="F:DNA helicase activity"/>
    <property type="evidence" value="ECO:0007669"/>
    <property type="project" value="UniProtKB-EC"/>
</dbReference>
<evidence type="ECO:0000256" key="4">
    <source>
        <dbReference type="ARBA" id="ARBA00022801"/>
    </source>
</evidence>
<evidence type="ECO:0000259" key="10">
    <source>
        <dbReference type="SMART" id="SM00382"/>
    </source>
</evidence>
<evidence type="ECO:0000313" key="11">
    <source>
        <dbReference type="EMBL" id="MFM2485137.1"/>
    </source>
</evidence>
<dbReference type="InterPro" id="IPR008824">
    <property type="entry name" value="RuvB-like_N"/>
</dbReference>
<dbReference type="NCBIfam" id="TIGR00635">
    <property type="entry name" value="ruvB"/>
    <property type="match status" value="1"/>
</dbReference>
<dbReference type="SMART" id="SM00382">
    <property type="entry name" value="AAA"/>
    <property type="match status" value="1"/>
</dbReference>
<dbReference type="CDD" id="cd00009">
    <property type="entry name" value="AAA"/>
    <property type="match status" value="1"/>
</dbReference>
<proteinExistence type="inferred from homology"/>
<keyword evidence="6 9" id="KW-0238">DNA-binding</keyword>
<sequence>MIESDRLISATAQNEDEQVDRAMRPKTLADYTGQQVVCEQLEIFIEAARRRSDALDHLLIFGPPGLGKTTLANIVANEMGVNIKTTSGPVLEKAGDLAALLTNLEPGDVLFIDEIHRLSAVVEEILYPAMEDYQLDIMIGEGPAARSIKLDLPPFTLIGATTRAGMLTSPLRDRFGIVQRLEFYNTEDLTQIVTRSAYYLNMSMSDDGAHEIARRSRGTPRIANRLLRRVRDFADVRSDGHVNSDIASQALAMLNVDEAGFDYMDSKLLIAMIERFDGGPVGLDNLAAAIGEDKETIEDVLEPFLIQQGYLQRTPRGRMATDRAFMHFGKVKPDLK</sequence>
<feature type="binding site" evidence="9">
    <location>
        <position position="184"/>
    </location>
    <ligand>
        <name>ATP</name>
        <dbReference type="ChEBI" id="CHEBI:30616"/>
    </ligand>
</feature>
<feature type="binding site" evidence="9">
    <location>
        <position position="65"/>
    </location>
    <ligand>
        <name>ATP</name>
        <dbReference type="ChEBI" id="CHEBI:30616"/>
    </ligand>
</feature>
<comment type="caution">
    <text evidence="11">The sequence shown here is derived from an EMBL/GenBank/DDBJ whole genome shotgun (WGS) entry which is preliminary data.</text>
</comment>
<keyword evidence="7 9" id="KW-0233">DNA recombination</keyword>
<reference evidence="11 12" key="1">
    <citation type="journal article" date="2013" name="Int. J. Syst. Evol. Microbiol.">
        <title>Celerinatantimonas yamalensis sp. nov., a cold-adapted diazotrophic bacterium from a cold permafrost brine.</title>
        <authorList>
            <person name="Shcherbakova V."/>
            <person name="Chuvilskaya N."/>
            <person name="Rivkina E."/>
            <person name="Demidov N."/>
            <person name="Uchaeva V."/>
            <person name="Suetin S."/>
            <person name="Suzina N."/>
            <person name="Gilichinsky D."/>
        </authorList>
    </citation>
    <scope>NUCLEOTIDE SEQUENCE [LARGE SCALE GENOMIC DNA]</scope>
    <source>
        <strain evidence="11 12">C7</strain>
    </source>
</reference>
<feature type="binding site" evidence="9">
    <location>
        <position position="24"/>
    </location>
    <ligand>
        <name>ATP</name>
        <dbReference type="ChEBI" id="CHEBI:30616"/>
    </ligand>
</feature>
<evidence type="ECO:0000256" key="1">
    <source>
        <dbReference type="ARBA" id="ARBA00022490"/>
    </source>
</evidence>
<dbReference type="InterPro" id="IPR036388">
    <property type="entry name" value="WH-like_DNA-bd_sf"/>
</dbReference>
<dbReference type="Gene3D" id="1.10.8.60">
    <property type="match status" value="1"/>
</dbReference>
<evidence type="ECO:0000256" key="5">
    <source>
        <dbReference type="ARBA" id="ARBA00022840"/>
    </source>
</evidence>
<feature type="binding site" evidence="9">
    <location>
        <position position="69"/>
    </location>
    <ligand>
        <name>ATP</name>
        <dbReference type="ChEBI" id="CHEBI:30616"/>
    </ligand>
</feature>
<feature type="region of interest" description="Large ATPase domain (RuvB-L)" evidence="9">
    <location>
        <begin position="4"/>
        <end position="184"/>
    </location>
</feature>
<keyword evidence="3 9" id="KW-0227">DNA damage</keyword>
<feature type="region of interest" description="Small ATPAse domain (RuvB-S)" evidence="9">
    <location>
        <begin position="185"/>
        <end position="255"/>
    </location>
</feature>
<keyword evidence="5 9" id="KW-0067">ATP-binding</keyword>
<dbReference type="Proteomes" id="UP001629953">
    <property type="component" value="Unassembled WGS sequence"/>
</dbReference>
<dbReference type="InterPro" id="IPR008823">
    <property type="entry name" value="RuvB_wg_C"/>
</dbReference>
<accession>A0ABW9G6L7</accession>
<feature type="binding site" evidence="9">
    <location>
        <position position="318"/>
    </location>
    <ligand>
        <name>DNA</name>
        <dbReference type="ChEBI" id="CHEBI:16991"/>
    </ligand>
</feature>
<comment type="catalytic activity">
    <reaction evidence="9">
        <text>ATP + H2O = ADP + phosphate + H(+)</text>
        <dbReference type="Rhea" id="RHEA:13065"/>
        <dbReference type="ChEBI" id="CHEBI:15377"/>
        <dbReference type="ChEBI" id="CHEBI:15378"/>
        <dbReference type="ChEBI" id="CHEBI:30616"/>
        <dbReference type="ChEBI" id="CHEBI:43474"/>
        <dbReference type="ChEBI" id="CHEBI:456216"/>
    </reaction>
</comment>
<dbReference type="InterPro" id="IPR004605">
    <property type="entry name" value="DNA_helicase_Holl-junc_RuvB"/>
</dbReference>
<evidence type="ECO:0000256" key="7">
    <source>
        <dbReference type="ARBA" id="ARBA00023172"/>
    </source>
</evidence>
<feature type="domain" description="AAA+ ATPase" evidence="10">
    <location>
        <begin position="54"/>
        <end position="181"/>
    </location>
</feature>
<dbReference type="InterPro" id="IPR041445">
    <property type="entry name" value="AAA_lid_4"/>
</dbReference>
<feature type="binding site" evidence="9">
    <location>
        <position position="70"/>
    </location>
    <ligand>
        <name>ATP</name>
        <dbReference type="ChEBI" id="CHEBI:30616"/>
    </ligand>
</feature>
<dbReference type="Gene3D" id="1.10.10.10">
    <property type="entry name" value="Winged helix-like DNA-binding domain superfamily/Winged helix DNA-binding domain"/>
    <property type="match status" value="1"/>
</dbReference>
<dbReference type="EC" id="3.6.4.-" evidence="9"/>
<dbReference type="SUPFAM" id="SSF52540">
    <property type="entry name" value="P-loop containing nucleoside triphosphate hydrolases"/>
    <property type="match status" value="1"/>
</dbReference>
<dbReference type="PANTHER" id="PTHR42848:SF1">
    <property type="entry name" value="HOLLIDAY JUNCTION BRANCH MIGRATION COMPLEX SUBUNIT RUVB"/>
    <property type="match status" value="1"/>
</dbReference>
<keyword evidence="8 9" id="KW-0234">DNA repair</keyword>
<evidence type="ECO:0000313" key="12">
    <source>
        <dbReference type="Proteomes" id="UP001629953"/>
    </source>
</evidence>
<evidence type="ECO:0000256" key="6">
    <source>
        <dbReference type="ARBA" id="ARBA00023125"/>
    </source>
</evidence>
<keyword evidence="4 9" id="KW-0378">Hydrolase</keyword>
<feature type="binding site" evidence="9">
    <location>
        <begin position="131"/>
        <end position="133"/>
    </location>
    <ligand>
        <name>ATP</name>
        <dbReference type="ChEBI" id="CHEBI:30616"/>
    </ligand>
</feature>
<comment type="domain">
    <text evidence="9">Has 3 domains, the large (RuvB-L) and small ATPase (RuvB-S) domains and the C-terminal head (RuvB-H) domain. The head domain binds DNA, while the ATPase domains jointly bind ATP, ADP or are empty depending on the state of the subunit in the translocation cycle. During a single DNA translocation step the structure of each domain remains the same, but their relative positions change.</text>
</comment>
<comment type="similarity">
    <text evidence="9">Belongs to the RuvB family.</text>
</comment>
<dbReference type="InterPro" id="IPR003593">
    <property type="entry name" value="AAA+_ATPase"/>
</dbReference>
<dbReference type="SUPFAM" id="SSF46785">
    <property type="entry name" value="Winged helix' DNA-binding domain"/>
    <property type="match status" value="1"/>
</dbReference>
<dbReference type="Pfam" id="PF17864">
    <property type="entry name" value="AAA_lid_4"/>
    <property type="match status" value="1"/>
</dbReference>
<comment type="subunit">
    <text evidence="9">Homohexamer. Forms an RuvA(8)-RuvB(12)-Holliday junction (HJ) complex. HJ DNA is sandwiched between 2 RuvA tetramers; dsDNA enters through RuvA and exits via RuvB. An RuvB hexamer assembles on each DNA strand where it exits the tetramer. Each RuvB hexamer is contacted by two RuvA subunits (via domain III) on 2 adjacent RuvB subunits; this complex drives branch migration. In the full resolvosome a probable DNA-RuvA(4)-RuvB(12)-RuvC(2) complex forms which resolves the HJ.</text>
</comment>
<feature type="binding site" evidence="9">
    <location>
        <position position="68"/>
    </location>
    <ligand>
        <name>ATP</name>
        <dbReference type="ChEBI" id="CHEBI:30616"/>
    </ligand>
</feature>
<name>A0ABW9G6L7_9GAMM</name>
<dbReference type="InterPro" id="IPR036390">
    <property type="entry name" value="WH_DNA-bd_sf"/>
</dbReference>
<keyword evidence="11" id="KW-0347">Helicase</keyword>
<dbReference type="Gene3D" id="3.40.50.300">
    <property type="entry name" value="P-loop containing nucleotide triphosphate hydrolases"/>
    <property type="match status" value="1"/>
</dbReference>
<feature type="region of interest" description="Head domain (RuvB-H)" evidence="9">
    <location>
        <begin position="258"/>
        <end position="336"/>
    </location>
</feature>
<dbReference type="RefSeq" id="WP_408623353.1">
    <property type="nucleotide sequence ID" value="NZ_JBEQCT010000003.1"/>
</dbReference>
<dbReference type="Pfam" id="PF05496">
    <property type="entry name" value="RuvB_N"/>
    <property type="match status" value="1"/>
</dbReference>
<evidence type="ECO:0000256" key="2">
    <source>
        <dbReference type="ARBA" id="ARBA00022741"/>
    </source>
</evidence>
<keyword evidence="2 9" id="KW-0547">Nucleotide-binding</keyword>
<feature type="binding site" evidence="9">
    <location>
        <position position="221"/>
    </location>
    <ligand>
        <name>ATP</name>
        <dbReference type="ChEBI" id="CHEBI:30616"/>
    </ligand>
</feature>
<comment type="function">
    <text evidence="9">The RuvA-RuvB-RuvC complex processes Holliday junction (HJ) DNA during genetic recombination and DNA repair, while the RuvA-RuvB complex plays an important role in the rescue of blocked DNA replication forks via replication fork reversal (RFR). RuvA specifically binds to HJ cruciform DNA, conferring on it an open structure. The RuvB hexamer acts as an ATP-dependent pump, pulling dsDNA into and through the RuvAB complex. RuvB forms 2 homohexamers on either side of HJ DNA bound by 1 or 2 RuvA tetramers; 4 subunits per hexamer contact DNA at a time. Coordinated motions by a converter formed by DNA-disengaged RuvB subunits stimulates ATP hydrolysis and nucleotide exchange. Immobilization of the converter enables RuvB to convert the ATP-contained energy into a lever motion, pulling 2 nucleotides of DNA out of the RuvA tetramer per ATP hydrolyzed, thus driving DNA branch migration. The RuvB motors rotate together with the DNA substrate, which together with the progressing nucleotide cycle form the mechanistic basis for DNA recombination by continuous HJ branch migration. Branch migration allows RuvC to scan DNA until it finds its consensus sequence, where it cleaves and resolves cruciform DNA.</text>
</comment>
<feature type="binding site" evidence="9">
    <location>
        <position position="69"/>
    </location>
    <ligand>
        <name>Mg(2+)</name>
        <dbReference type="ChEBI" id="CHEBI:18420"/>
    </ligand>
</feature>
<organism evidence="11 12">
    <name type="scientific">Celerinatantimonas yamalensis</name>
    <dbReference type="NCBI Taxonomy" id="559956"/>
    <lineage>
        <taxon>Bacteria</taxon>
        <taxon>Pseudomonadati</taxon>
        <taxon>Pseudomonadota</taxon>
        <taxon>Gammaproteobacteria</taxon>
        <taxon>Celerinatantimonadaceae</taxon>
        <taxon>Celerinatantimonas</taxon>
    </lineage>
</organism>
<dbReference type="HAMAP" id="MF_00016">
    <property type="entry name" value="DNA_HJ_migration_RuvB"/>
    <property type="match status" value="1"/>
</dbReference>
<comment type="subcellular location">
    <subcellularLocation>
        <location evidence="9">Cytoplasm</location>
    </subcellularLocation>
</comment>
<keyword evidence="1 9" id="KW-0963">Cytoplasm</keyword>
<comment type="caution">
    <text evidence="9">Lacks conserved residue(s) required for the propagation of feature annotation.</text>
</comment>